<dbReference type="InterPro" id="IPR051442">
    <property type="entry name" value="B3_domain"/>
</dbReference>
<dbReference type="Proteomes" id="UP001604336">
    <property type="component" value="Unassembled WGS sequence"/>
</dbReference>
<proteinExistence type="predicted"/>
<dbReference type="EMBL" id="JBFOLK010000005">
    <property type="protein sequence ID" value="KAL2511862.1"/>
    <property type="molecule type" value="Genomic_DNA"/>
</dbReference>
<dbReference type="PANTHER" id="PTHR34269:SF3">
    <property type="entry name" value="TF-B3 DOMAIN-CONTAINING PROTEIN"/>
    <property type="match status" value="1"/>
</dbReference>
<keyword evidence="2" id="KW-0805">Transcription regulation</keyword>
<comment type="subcellular location">
    <subcellularLocation>
        <location evidence="1">Nucleus</location>
    </subcellularLocation>
</comment>
<dbReference type="GO" id="GO:0005634">
    <property type="term" value="C:nucleus"/>
    <property type="evidence" value="ECO:0007669"/>
    <property type="project" value="UniProtKB-SubCell"/>
</dbReference>
<gene>
    <name evidence="6" type="ORF">Adt_17462</name>
</gene>
<dbReference type="PANTHER" id="PTHR34269">
    <property type="entry name" value="TRANSCRIPTION FACTOR B3-DOMAIN FAMILY-RELATED"/>
    <property type="match status" value="1"/>
</dbReference>
<dbReference type="GO" id="GO:0003677">
    <property type="term" value="F:DNA binding"/>
    <property type="evidence" value="ECO:0007669"/>
    <property type="project" value="UniProtKB-KW"/>
</dbReference>
<evidence type="ECO:0000313" key="6">
    <source>
        <dbReference type="EMBL" id="KAL2511862.1"/>
    </source>
</evidence>
<accession>A0ABD1TGJ2</accession>
<comment type="caution">
    <text evidence="6">The sequence shown here is derived from an EMBL/GenBank/DDBJ whole genome shotgun (WGS) entry which is preliminary data.</text>
</comment>
<evidence type="ECO:0000256" key="4">
    <source>
        <dbReference type="ARBA" id="ARBA00023163"/>
    </source>
</evidence>
<evidence type="ECO:0000313" key="7">
    <source>
        <dbReference type="Proteomes" id="UP001604336"/>
    </source>
</evidence>
<dbReference type="Gene3D" id="2.40.330.10">
    <property type="entry name" value="DNA-binding pseudobarrel domain"/>
    <property type="match status" value="1"/>
</dbReference>
<evidence type="ECO:0000256" key="2">
    <source>
        <dbReference type="ARBA" id="ARBA00023015"/>
    </source>
</evidence>
<keyword evidence="4" id="KW-0804">Transcription</keyword>
<dbReference type="AlphaFoldDB" id="A0ABD1TGJ2"/>
<keyword evidence="3" id="KW-0238">DNA-binding</keyword>
<reference evidence="7" key="1">
    <citation type="submission" date="2024-07" db="EMBL/GenBank/DDBJ databases">
        <title>Two chromosome-level genome assemblies of Korean endemic species Abeliophyllum distichum and Forsythia ovata (Oleaceae).</title>
        <authorList>
            <person name="Jang H."/>
        </authorList>
    </citation>
    <scope>NUCLEOTIDE SEQUENCE [LARGE SCALE GENOMIC DNA]</scope>
</reference>
<organism evidence="6 7">
    <name type="scientific">Abeliophyllum distichum</name>
    <dbReference type="NCBI Taxonomy" id="126358"/>
    <lineage>
        <taxon>Eukaryota</taxon>
        <taxon>Viridiplantae</taxon>
        <taxon>Streptophyta</taxon>
        <taxon>Embryophyta</taxon>
        <taxon>Tracheophyta</taxon>
        <taxon>Spermatophyta</taxon>
        <taxon>Magnoliopsida</taxon>
        <taxon>eudicotyledons</taxon>
        <taxon>Gunneridae</taxon>
        <taxon>Pentapetalae</taxon>
        <taxon>asterids</taxon>
        <taxon>lamiids</taxon>
        <taxon>Lamiales</taxon>
        <taxon>Oleaceae</taxon>
        <taxon>Forsythieae</taxon>
        <taxon>Abeliophyllum</taxon>
    </lineage>
</organism>
<name>A0ABD1TGJ2_9LAMI</name>
<evidence type="ECO:0000256" key="1">
    <source>
        <dbReference type="ARBA" id="ARBA00004123"/>
    </source>
</evidence>
<keyword evidence="5" id="KW-0539">Nucleus</keyword>
<protein>
    <submittedName>
        <fullName evidence="6">Uncharacterized protein</fullName>
    </submittedName>
</protein>
<evidence type="ECO:0000256" key="3">
    <source>
        <dbReference type="ARBA" id="ARBA00023125"/>
    </source>
</evidence>
<evidence type="ECO:0000256" key="5">
    <source>
        <dbReference type="ARBA" id="ARBA00023242"/>
    </source>
</evidence>
<keyword evidence="7" id="KW-1185">Reference proteome</keyword>
<sequence>MHVMKLKWRGTYYNLIGKWANIIRPKGLGVGKEIRLRWANNCLYFSVPQEHYVSTASEPSNWPIKKALTLSDVNTSHPFLTLPGKAVEDHILFYWTQQGREQLRNEHQISLNVRDNDTGDLYVMKLKWREVIIILLANGGKSLDRRGSRLRWGRLDSSLH</sequence>
<dbReference type="InterPro" id="IPR015300">
    <property type="entry name" value="DNA-bd_pseudobarrel_sf"/>
</dbReference>